<proteinExistence type="inferred from homology"/>
<dbReference type="EMBL" id="JANBVO010000013">
    <property type="protein sequence ID" value="KAJ9148276.1"/>
    <property type="molecule type" value="Genomic_DNA"/>
</dbReference>
<evidence type="ECO:0000256" key="2">
    <source>
        <dbReference type="ARBA" id="ARBA00022801"/>
    </source>
</evidence>
<dbReference type="AlphaFoldDB" id="A0AA38VRB3"/>
<reference evidence="5" key="1">
    <citation type="submission" date="2022-07" db="EMBL/GenBank/DDBJ databases">
        <title>Fungi with potential for degradation of polypropylene.</title>
        <authorList>
            <person name="Gostincar C."/>
        </authorList>
    </citation>
    <scope>NUCLEOTIDE SEQUENCE</scope>
    <source>
        <strain evidence="5">EXF-13308</strain>
    </source>
</reference>
<name>A0AA38VRB3_9PEZI</name>
<dbReference type="InterPro" id="IPR002018">
    <property type="entry name" value="CarbesteraseB"/>
</dbReference>
<feature type="domain" description="Carboxylesterase type B" evidence="4">
    <location>
        <begin position="46"/>
        <end position="529"/>
    </location>
</feature>
<comment type="caution">
    <text evidence="5">The sequence shown here is derived from an EMBL/GenBank/DDBJ whole genome shotgun (WGS) entry which is preliminary data.</text>
</comment>
<dbReference type="SUPFAM" id="SSF53474">
    <property type="entry name" value="alpha/beta-Hydrolases"/>
    <property type="match status" value="1"/>
</dbReference>
<evidence type="ECO:0000259" key="4">
    <source>
        <dbReference type="Pfam" id="PF00135"/>
    </source>
</evidence>
<evidence type="ECO:0000256" key="1">
    <source>
        <dbReference type="ARBA" id="ARBA00005964"/>
    </source>
</evidence>
<comment type="similarity">
    <text evidence="1">Belongs to the type-B carboxylesterase/lipase family.</text>
</comment>
<dbReference type="Proteomes" id="UP001174694">
    <property type="component" value="Unassembled WGS sequence"/>
</dbReference>
<dbReference type="InterPro" id="IPR050654">
    <property type="entry name" value="AChE-related_enzymes"/>
</dbReference>
<dbReference type="GO" id="GO:0052689">
    <property type="term" value="F:carboxylic ester hydrolase activity"/>
    <property type="evidence" value="ECO:0007669"/>
    <property type="project" value="TreeGrafter"/>
</dbReference>
<dbReference type="Pfam" id="PF00135">
    <property type="entry name" value="COesterase"/>
    <property type="match status" value="1"/>
</dbReference>
<feature type="signal peptide" evidence="3">
    <location>
        <begin position="1"/>
        <end position="28"/>
    </location>
</feature>
<keyword evidence="6" id="KW-1185">Reference proteome</keyword>
<dbReference type="InterPro" id="IPR029058">
    <property type="entry name" value="AB_hydrolase_fold"/>
</dbReference>
<sequence length="575" mass="61411">MAIAARPASWWWKVTLCWCLTRLPVASTSPTVKDGTVSYLGTVSDGTEAFLNIRFGQDTGGERRFRNPLPYSYPAGTTVNATAAGAACPQVLGNPVPSFTGIYGNVTEISEDCLSLRVSRLLGTKPSAKLPVMVYLFGGGYAFGSVYDDTAYDPSGLVRENAAKGLPVIYAAINYRNGFLGFAASDALRNEDNLNSGLLDQYLGLEWIRDHIEAFGGSKDDVTIFGEDVGWTNVQLQLMAYGGKAKPLFHRAILQSGPTPSGTGLTAGLSDTHTAQLTGILNCTSPTGDGHAELTCLRSLPLSVINTAAVEFGLAFESLAGLGTFRPTAPSPFIPDAPSQLLSTGRFRQDVEILIGWNENDGTVFVPSTINSTAYFSAVVAALFPGLSQSNLQTLGDLYPEDAFSDYPSEGIDRNFFRAAQVVRDANFACPSLRLAATLPPSSAYVYALNESVFTLGHAFYNRSFVGIDHFSDMPYVLDYVAKAPYSSVASQADYDMAAHMSGSWAAFATHGHPTAHYNANKTFSDWPSTGGGAWLRVLGGPRDGASSIGSTYGEELPARCAFWGQSDVLAQTYA</sequence>
<evidence type="ECO:0000256" key="3">
    <source>
        <dbReference type="SAM" id="SignalP"/>
    </source>
</evidence>
<organism evidence="5 6">
    <name type="scientific">Pleurostoma richardsiae</name>
    <dbReference type="NCBI Taxonomy" id="41990"/>
    <lineage>
        <taxon>Eukaryota</taxon>
        <taxon>Fungi</taxon>
        <taxon>Dikarya</taxon>
        <taxon>Ascomycota</taxon>
        <taxon>Pezizomycotina</taxon>
        <taxon>Sordariomycetes</taxon>
        <taxon>Sordariomycetidae</taxon>
        <taxon>Calosphaeriales</taxon>
        <taxon>Pleurostomataceae</taxon>
        <taxon>Pleurostoma</taxon>
    </lineage>
</organism>
<evidence type="ECO:0000313" key="6">
    <source>
        <dbReference type="Proteomes" id="UP001174694"/>
    </source>
</evidence>
<dbReference type="PANTHER" id="PTHR43918:SF4">
    <property type="entry name" value="CARBOXYLIC ESTER HYDROLASE"/>
    <property type="match status" value="1"/>
</dbReference>
<protein>
    <submittedName>
        <fullName evidence="5">Carboxylesterase family protein</fullName>
    </submittedName>
</protein>
<keyword evidence="3" id="KW-0732">Signal</keyword>
<evidence type="ECO:0000313" key="5">
    <source>
        <dbReference type="EMBL" id="KAJ9148276.1"/>
    </source>
</evidence>
<feature type="chain" id="PRO_5041246826" evidence="3">
    <location>
        <begin position="29"/>
        <end position="575"/>
    </location>
</feature>
<dbReference type="PANTHER" id="PTHR43918">
    <property type="entry name" value="ACETYLCHOLINESTERASE"/>
    <property type="match status" value="1"/>
</dbReference>
<gene>
    <name evidence="5" type="ORF">NKR23_g5223</name>
</gene>
<accession>A0AA38VRB3</accession>
<keyword evidence="2" id="KW-0378">Hydrolase</keyword>
<dbReference type="Gene3D" id="3.40.50.1820">
    <property type="entry name" value="alpha/beta hydrolase"/>
    <property type="match status" value="1"/>
</dbReference>